<name>E3JD26_PSEI1</name>
<gene>
    <name evidence="3" type="ordered locus">FraEuI1c_3145</name>
</gene>
<keyword evidence="4" id="KW-1185">Reference proteome</keyword>
<evidence type="ECO:0000259" key="2">
    <source>
        <dbReference type="PROSITE" id="PS50104"/>
    </source>
</evidence>
<feature type="domain" description="TIR" evidence="2">
    <location>
        <begin position="13"/>
        <end position="145"/>
    </location>
</feature>
<dbReference type="InterPro" id="IPR035897">
    <property type="entry name" value="Toll_tir_struct_dom_sf"/>
</dbReference>
<dbReference type="EMBL" id="CP002299">
    <property type="protein sequence ID" value="ADP81165.1"/>
    <property type="molecule type" value="Genomic_DNA"/>
</dbReference>
<dbReference type="PROSITE" id="PS50104">
    <property type="entry name" value="TIR"/>
    <property type="match status" value="1"/>
</dbReference>
<organism evidence="3 4">
    <name type="scientific">Pseudofrankia inefficax (strain DSM 45817 / CECT 9037 / DDB 130130 / EuI1c)</name>
    <name type="common">Frankia inefficax</name>
    <dbReference type="NCBI Taxonomy" id="298654"/>
    <lineage>
        <taxon>Bacteria</taxon>
        <taxon>Bacillati</taxon>
        <taxon>Actinomycetota</taxon>
        <taxon>Actinomycetes</taxon>
        <taxon>Frankiales</taxon>
        <taxon>Frankiaceae</taxon>
        <taxon>Pseudofrankia</taxon>
    </lineage>
</organism>
<dbReference type="STRING" id="298654.FraEuI1c_3145"/>
<dbReference type="SUPFAM" id="SSF52200">
    <property type="entry name" value="Toll/Interleukin receptor TIR domain"/>
    <property type="match status" value="1"/>
</dbReference>
<evidence type="ECO:0000256" key="1">
    <source>
        <dbReference type="SAM" id="MobiDB-lite"/>
    </source>
</evidence>
<dbReference type="GO" id="GO:0007165">
    <property type="term" value="P:signal transduction"/>
    <property type="evidence" value="ECO:0007669"/>
    <property type="project" value="InterPro"/>
</dbReference>
<proteinExistence type="predicted"/>
<dbReference type="eggNOG" id="COG0457">
    <property type="taxonomic scope" value="Bacteria"/>
</dbReference>
<dbReference type="SMART" id="SM00255">
    <property type="entry name" value="TIR"/>
    <property type="match status" value="1"/>
</dbReference>
<feature type="region of interest" description="Disordered" evidence="1">
    <location>
        <begin position="150"/>
        <end position="169"/>
    </location>
</feature>
<dbReference type="InParanoid" id="E3JD26"/>
<dbReference type="InterPro" id="IPR000157">
    <property type="entry name" value="TIR_dom"/>
</dbReference>
<dbReference type="AlphaFoldDB" id="E3JD26"/>
<dbReference type="Gene3D" id="3.40.50.10140">
    <property type="entry name" value="Toll/interleukin-1 receptor homology (TIR) domain"/>
    <property type="match status" value="1"/>
</dbReference>
<sequence length="519" mass="57928">MADEKPVGGGEVIRWDFFISYSPADQLWAEWIAWQLEDVGHRVALQAWDAVPGTHLTTKMREGVEFSLRTLALVSAEYLADSYGKTEWQITYNSDPQGLLRKLVPIRVSDCVIPDILGQIASFDLFGLDRTQARDRLVANVEAAATGRAKPLTEPDFPPNALERLKPESPPIRPDSQLLDVERKISIKKPRSTISADPVAIFVPLQIETAGFSSDGLILACGTEEGSLFFSRKDAPSRDWLAAPTGAIRLPERAYVESISFKSSSAIVAVGCLGEAPTLWDVSDIRSPRMICALVSGDGDPTDYWSAVFSSDGQFILVSNDPAEIWDVSDPREPSLVRNLGVRGGSTIAGSPRWTTFFVGGRDSSEPAIVRINGFDTERSPEVFRLLRTRGQKGLEVHSADFGYRGDYAIVAFEKHVELWGIGYGGPPNFLQEFDFPDGTGFVRCSPVEDIISVTSSNSFWIIRRNREGRFELVEIPCTWKPYRTEFTPDGRRLAAFGRDPYIRWWDVVSFRRYFRRDG</sequence>
<evidence type="ECO:0000313" key="3">
    <source>
        <dbReference type="EMBL" id="ADP81165.1"/>
    </source>
</evidence>
<dbReference type="RefSeq" id="WP_013424283.1">
    <property type="nucleotide sequence ID" value="NC_014666.1"/>
</dbReference>
<protein>
    <submittedName>
        <fullName evidence="3">TIR protein</fullName>
    </submittedName>
</protein>
<dbReference type="Gene3D" id="2.130.10.10">
    <property type="entry name" value="YVTN repeat-like/Quinoprotein amine dehydrogenase"/>
    <property type="match status" value="2"/>
</dbReference>
<dbReference type="HOGENOM" id="CLU_025381_0_0_11"/>
<dbReference type="eggNOG" id="COG2319">
    <property type="taxonomic scope" value="Bacteria"/>
</dbReference>
<dbReference type="Proteomes" id="UP000002484">
    <property type="component" value="Chromosome"/>
</dbReference>
<dbReference type="OrthoDB" id="218695at2"/>
<reference evidence="3 4" key="1">
    <citation type="submission" date="2010-10" db="EMBL/GenBank/DDBJ databases">
        <title>Complete sequence of Frankia sp. EuI1c.</title>
        <authorList>
            <consortium name="US DOE Joint Genome Institute"/>
            <person name="Lucas S."/>
            <person name="Copeland A."/>
            <person name="Lapidus A."/>
            <person name="Cheng J.-F."/>
            <person name="Bruce D."/>
            <person name="Goodwin L."/>
            <person name="Pitluck S."/>
            <person name="Chertkov O."/>
            <person name="Detter J.C."/>
            <person name="Han C."/>
            <person name="Tapia R."/>
            <person name="Land M."/>
            <person name="Hauser L."/>
            <person name="Jeffries C."/>
            <person name="Kyrpides N."/>
            <person name="Ivanova N."/>
            <person name="Mikhailova N."/>
            <person name="Beauchemin N."/>
            <person name="Sen A."/>
            <person name="Sur S.A."/>
            <person name="Gtari M."/>
            <person name="Wall L."/>
            <person name="Tisa L."/>
            <person name="Woyke T."/>
        </authorList>
    </citation>
    <scope>NUCLEOTIDE SEQUENCE [LARGE SCALE GENOMIC DNA]</scope>
    <source>
        <strain evidence="4">DSM 45817 / CECT 9037 / EuI1c</strain>
    </source>
</reference>
<dbReference type="InterPro" id="IPR015943">
    <property type="entry name" value="WD40/YVTN_repeat-like_dom_sf"/>
</dbReference>
<evidence type="ECO:0000313" key="4">
    <source>
        <dbReference type="Proteomes" id="UP000002484"/>
    </source>
</evidence>
<accession>E3JD26</accession>
<dbReference type="SUPFAM" id="SSF69322">
    <property type="entry name" value="Tricorn protease domain 2"/>
    <property type="match status" value="1"/>
</dbReference>
<dbReference type="KEGG" id="fri:FraEuI1c_3145"/>
<dbReference type="Pfam" id="PF13676">
    <property type="entry name" value="TIR_2"/>
    <property type="match status" value="1"/>
</dbReference>